<organism evidence="1 2">
    <name type="scientific">Methylocystis hirsuta</name>
    <dbReference type="NCBI Taxonomy" id="369798"/>
    <lineage>
        <taxon>Bacteria</taxon>
        <taxon>Pseudomonadati</taxon>
        <taxon>Pseudomonadota</taxon>
        <taxon>Alphaproteobacteria</taxon>
        <taxon>Hyphomicrobiales</taxon>
        <taxon>Methylocystaceae</taxon>
        <taxon>Methylocystis</taxon>
    </lineage>
</organism>
<protein>
    <submittedName>
        <fullName evidence="1">Uncharacterized protein</fullName>
    </submittedName>
</protein>
<keyword evidence="2" id="KW-1185">Reference proteome</keyword>
<dbReference type="EMBL" id="QWDD01000003">
    <property type="protein sequence ID" value="RNJ48158.1"/>
    <property type="molecule type" value="Genomic_DNA"/>
</dbReference>
<accession>A0A3M9XM55</accession>
<proteinExistence type="predicted"/>
<evidence type="ECO:0000313" key="1">
    <source>
        <dbReference type="EMBL" id="RNJ48158.1"/>
    </source>
</evidence>
<dbReference type="Proteomes" id="UP000268623">
    <property type="component" value="Unassembled WGS sequence"/>
</dbReference>
<gene>
    <name evidence="1" type="ORF">D1O30_20275</name>
</gene>
<evidence type="ECO:0000313" key="2">
    <source>
        <dbReference type="Proteomes" id="UP000268623"/>
    </source>
</evidence>
<comment type="caution">
    <text evidence="1">The sequence shown here is derived from an EMBL/GenBank/DDBJ whole genome shotgun (WGS) entry which is preliminary data.</text>
</comment>
<sequence length="138" mass="15521">MDDECRTAMATFAGCITICEKLEYLLSMSTEGRPDDRQVETIASAIYLNLRRLQLYVTLKSYGPGFWEIFASTSPKMIVKAGNDKASGISLMLTNRYDPPELYIEEINSLRAGLGRTDGRRDRRCIKVPTPSFSIQAQ</sequence>
<name>A0A3M9XM55_9HYPH</name>
<reference evidence="1 2" key="1">
    <citation type="submission" date="2018-08" db="EMBL/GenBank/DDBJ databases">
        <title>Genome sequence of Methylocystis hirsuta CSC1, a methanotroph able to accumulate PHAs.</title>
        <authorList>
            <person name="Bordel S."/>
            <person name="Rodriguez E."/>
            <person name="Gancedo J."/>
            <person name="Munoz R."/>
        </authorList>
    </citation>
    <scope>NUCLEOTIDE SEQUENCE [LARGE SCALE GENOMIC DNA]</scope>
    <source>
        <strain evidence="1 2">CSC1</strain>
    </source>
</reference>
<dbReference type="AlphaFoldDB" id="A0A3M9XM55"/>